<proteinExistence type="predicted"/>
<evidence type="ECO:0000256" key="2">
    <source>
        <dbReference type="SAM" id="MobiDB-lite"/>
    </source>
</evidence>
<accession>A0A645CQP7</accession>
<dbReference type="Pfam" id="PF00015">
    <property type="entry name" value="MCPsignal"/>
    <property type="match status" value="1"/>
</dbReference>
<dbReference type="SUPFAM" id="SSF58104">
    <property type="entry name" value="Methyl-accepting chemotaxis protein (MCP) signaling domain"/>
    <property type="match status" value="1"/>
</dbReference>
<name>A0A645CQP7_9ZZZZ</name>
<keyword evidence="1" id="KW-0807">Transducer</keyword>
<evidence type="ECO:0000313" key="4">
    <source>
        <dbReference type="EMBL" id="MPM79225.1"/>
    </source>
</evidence>
<feature type="region of interest" description="Disordered" evidence="2">
    <location>
        <begin position="287"/>
        <end position="308"/>
    </location>
</feature>
<dbReference type="Gene3D" id="1.10.287.950">
    <property type="entry name" value="Methyl-accepting chemotaxis protein"/>
    <property type="match status" value="1"/>
</dbReference>
<feature type="compositionally biased region" description="Low complexity" evidence="2">
    <location>
        <begin position="287"/>
        <end position="296"/>
    </location>
</feature>
<dbReference type="PROSITE" id="PS50111">
    <property type="entry name" value="CHEMOTAXIS_TRANSDUC_2"/>
    <property type="match status" value="1"/>
</dbReference>
<evidence type="ECO:0000256" key="1">
    <source>
        <dbReference type="ARBA" id="ARBA00023224"/>
    </source>
</evidence>
<dbReference type="EMBL" id="VSSQ01029196">
    <property type="protein sequence ID" value="MPM79225.1"/>
    <property type="molecule type" value="Genomic_DNA"/>
</dbReference>
<dbReference type="AlphaFoldDB" id="A0A645CQP7"/>
<dbReference type="PANTHER" id="PTHR32089:SF112">
    <property type="entry name" value="LYSOZYME-LIKE PROTEIN-RELATED"/>
    <property type="match status" value="1"/>
</dbReference>
<dbReference type="PANTHER" id="PTHR32089">
    <property type="entry name" value="METHYL-ACCEPTING CHEMOTAXIS PROTEIN MCPB"/>
    <property type="match status" value="1"/>
</dbReference>
<dbReference type="SMART" id="SM00283">
    <property type="entry name" value="MA"/>
    <property type="match status" value="1"/>
</dbReference>
<protein>
    <submittedName>
        <fullName evidence="4">Methyl-accepting chemotaxis protein McpC</fullName>
    </submittedName>
</protein>
<organism evidence="4">
    <name type="scientific">bioreactor metagenome</name>
    <dbReference type="NCBI Taxonomy" id="1076179"/>
    <lineage>
        <taxon>unclassified sequences</taxon>
        <taxon>metagenomes</taxon>
        <taxon>ecological metagenomes</taxon>
    </lineage>
</organism>
<dbReference type="InterPro" id="IPR004089">
    <property type="entry name" value="MCPsignal_dom"/>
</dbReference>
<dbReference type="GO" id="GO:0007165">
    <property type="term" value="P:signal transduction"/>
    <property type="evidence" value="ECO:0007669"/>
    <property type="project" value="UniProtKB-KW"/>
</dbReference>
<feature type="compositionally biased region" description="Polar residues" evidence="2">
    <location>
        <begin position="297"/>
        <end position="308"/>
    </location>
</feature>
<reference evidence="4" key="1">
    <citation type="submission" date="2019-08" db="EMBL/GenBank/DDBJ databases">
        <authorList>
            <person name="Kucharzyk K."/>
            <person name="Murdoch R.W."/>
            <person name="Higgins S."/>
            <person name="Loffler F."/>
        </authorList>
    </citation>
    <scope>NUCLEOTIDE SEQUENCE</scope>
</reference>
<feature type="domain" description="Methyl-accepting transducer" evidence="3">
    <location>
        <begin position="36"/>
        <end position="286"/>
    </location>
</feature>
<gene>
    <name evidence="4" type="primary">mcpC_6</name>
    <name evidence="4" type="ORF">SDC9_126258</name>
</gene>
<dbReference type="GO" id="GO:0016020">
    <property type="term" value="C:membrane"/>
    <property type="evidence" value="ECO:0007669"/>
    <property type="project" value="InterPro"/>
</dbReference>
<comment type="caution">
    <text evidence="4">The sequence shown here is derived from an EMBL/GenBank/DDBJ whole genome shotgun (WGS) entry which is preliminary data.</text>
</comment>
<sequence length="365" mass="39378">MNRALAKTIDNISSMITEVKERSNFIDKKSSDLSTIADEMSASSENVANSIQDAAEGTSSQAEEISTIVNILDDFSVELENIIQAIKGIDGKSHHISAMANESDVNMLALVKSINNIKDSFGGFASKVINLGENISQINEITEVINNIADQTNLLALNAAIEAARAGEAGKGFSVVADEIRKLAEQSKVSSKNINSLIDGISNETNVMVKNTGNMEEELTSQVNIINVTINSFKNILKAVEEVIPEIEAVNSTALNINEEKDIILEKIQQVSAIAEEVSASSEEIAAAAQESNSSSHQVAKTSEELSSMTKEMMNDVKKFKLASNEKGNEPGNQLVVNDEYELINSDENASVQELAAVDEESYMK</sequence>
<evidence type="ECO:0000259" key="3">
    <source>
        <dbReference type="PROSITE" id="PS50111"/>
    </source>
</evidence>